<gene>
    <name evidence="1" type="ORF">DF182_15270</name>
</gene>
<proteinExistence type="predicted"/>
<dbReference type="AlphaFoldDB" id="A0A365Y6C8"/>
<reference evidence="1 2" key="1">
    <citation type="submission" date="2018-05" db="EMBL/GenBank/DDBJ databases">
        <title>Chitinophaga sp. K3CV102501T nov., isolated from isolated from a monsoon evergreen broad-leaved forest soil.</title>
        <authorList>
            <person name="Lv Y."/>
        </authorList>
    </citation>
    <scope>NUCLEOTIDE SEQUENCE [LARGE SCALE GENOMIC DNA]</scope>
    <source>
        <strain evidence="1 2">GDMCC 1.1325</strain>
    </source>
</reference>
<dbReference type="Proteomes" id="UP000253410">
    <property type="component" value="Unassembled WGS sequence"/>
</dbReference>
<dbReference type="OrthoDB" id="1100410at2"/>
<evidence type="ECO:0000313" key="2">
    <source>
        <dbReference type="Proteomes" id="UP000253410"/>
    </source>
</evidence>
<organism evidence="1 2">
    <name type="scientific">Chitinophaga flava</name>
    <dbReference type="NCBI Taxonomy" id="2259036"/>
    <lineage>
        <taxon>Bacteria</taxon>
        <taxon>Pseudomonadati</taxon>
        <taxon>Bacteroidota</taxon>
        <taxon>Chitinophagia</taxon>
        <taxon>Chitinophagales</taxon>
        <taxon>Chitinophagaceae</taxon>
        <taxon>Chitinophaga</taxon>
    </lineage>
</organism>
<sequence>MAQLPKFLIADDPVTDPENEYIFHTEKPRFFAKRVEEDEETAYIDIVEEIDNVEEFYKNDPDKKQELLEQLEDWYYSYMEWLEEGETGEDDEEEEE</sequence>
<dbReference type="RefSeq" id="WP_113616437.1">
    <property type="nucleotide sequence ID" value="NZ_QFFJ01000001.1"/>
</dbReference>
<comment type="caution">
    <text evidence="1">The sequence shown here is derived from an EMBL/GenBank/DDBJ whole genome shotgun (WGS) entry which is preliminary data.</text>
</comment>
<protein>
    <submittedName>
        <fullName evidence="1">Uncharacterized protein</fullName>
    </submittedName>
</protein>
<evidence type="ECO:0000313" key="1">
    <source>
        <dbReference type="EMBL" id="RBL93851.1"/>
    </source>
</evidence>
<dbReference type="EMBL" id="QFFJ01000001">
    <property type="protein sequence ID" value="RBL93851.1"/>
    <property type="molecule type" value="Genomic_DNA"/>
</dbReference>
<accession>A0A365Y6C8</accession>
<keyword evidence="2" id="KW-1185">Reference proteome</keyword>
<name>A0A365Y6C8_9BACT</name>